<evidence type="ECO:0008006" key="4">
    <source>
        <dbReference type="Google" id="ProtNLM"/>
    </source>
</evidence>
<evidence type="ECO:0000256" key="1">
    <source>
        <dbReference type="SAM" id="Phobius"/>
    </source>
</evidence>
<organism evidence="2 3">
    <name type="scientific">Paractinoplanes durhamensis</name>
    <dbReference type="NCBI Taxonomy" id="113563"/>
    <lineage>
        <taxon>Bacteria</taxon>
        <taxon>Bacillati</taxon>
        <taxon>Actinomycetota</taxon>
        <taxon>Actinomycetes</taxon>
        <taxon>Micromonosporales</taxon>
        <taxon>Micromonosporaceae</taxon>
        <taxon>Paractinoplanes</taxon>
    </lineage>
</organism>
<keyword evidence="3" id="KW-1185">Reference proteome</keyword>
<dbReference type="RefSeq" id="WP_203724148.1">
    <property type="nucleotide sequence ID" value="NZ_BAAATX010000008.1"/>
</dbReference>
<name>A0ABQ3YMB8_9ACTN</name>
<gene>
    <name evidence="2" type="ORF">Adu01nite_00650</name>
</gene>
<evidence type="ECO:0000313" key="2">
    <source>
        <dbReference type="EMBL" id="GID98714.1"/>
    </source>
</evidence>
<feature type="transmembrane region" description="Helical" evidence="1">
    <location>
        <begin position="46"/>
        <end position="65"/>
    </location>
</feature>
<proteinExistence type="predicted"/>
<reference evidence="2 3" key="1">
    <citation type="submission" date="2021-01" db="EMBL/GenBank/DDBJ databases">
        <title>Whole genome shotgun sequence of Actinoplanes durhamensis NBRC 14914.</title>
        <authorList>
            <person name="Komaki H."/>
            <person name="Tamura T."/>
        </authorList>
    </citation>
    <scope>NUCLEOTIDE SEQUENCE [LARGE SCALE GENOMIC DNA]</scope>
    <source>
        <strain evidence="2 3">NBRC 14914</strain>
    </source>
</reference>
<keyword evidence="1" id="KW-0812">Transmembrane</keyword>
<feature type="transmembrane region" description="Helical" evidence="1">
    <location>
        <begin position="189"/>
        <end position="214"/>
    </location>
</feature>
<dbReference type="EMBL" id="BOML01000002">
    <property type="protein sequence ID" value="GID98714.1"/>
    <property type="molecule type" value="Genomic_DNA"/>
</dbReference>
<feature type="transmembrane region" description="Helical" evidence="1">
    <location>
        <begin position="77"/>
        <end position="104"/>
    </location>
</feature>
<keyword evidence="1" id="KW-0472">Membrane</keyword>
<dbReference type="Proteomes" id="UP000637628">
    <property type="component" value="Unassembled WGS sequence"/>
</dbReference>
<protein>
    <recommendedName>
        <fullName evidence="4">ABC transporter permease</fullName>
    </recommendedName>
</protein>
<sequence>MTALVVAALSAREVSRRRTALLLVIALPLWFYLVRRDQTGQSMRMLTLGIGWAVSTLTLFVVNASRGVDPRLRLSGASTAAVIGGRLLAMTAGGVALATGYWILAAIDQHLDRPGTALLMMALTAALAAPLGGLVAALLPRELEGALALLSVCAVQMLADPAGLTAKLMPFWSAREIGTYAIDATGPDYLWRGLAHGAVTWLICAGGTWALFAWRLRLPRYPEP</sequence>
<keyword evidence="1" id="KW-1133">Transmembrane helix</keyword>
<comment type="caution">
    <text evidence="2">The sequence shown here is derived from an EMBL/GenBank/DDBJ whole genome shotgun (WGS) entry which is preliminary data.</text>
</comment>
<accession>A0ABQ3YMB8</accession>
<feature type="transmembrane region" description="Helical" evidence="1">
    <location>
        <begin position="116"/>
        <end position="139"/>
    </location>
</feature>
<evidence type="ECO:0000313" key="3">
    <source>
        <dbReference type="Proteomes" id="UP000637628"/>
    </source>
</evidence>